<gene>
    <name evidence="3" type="ORF">SDC9_81627</name>
</gene>
<dbReference type="EMBL" id="VSSQ01007159">
    <property type="protein sequence ID" value="MPM35037.1"/>
    <property type="molecule type" value="Genomic_DNA"/>
</dbReference>
<comment type="caution">
    <text evidence="3">The sequence shown here is derived from an EMBL/GenBank/DDBJ whole genome shotgun (WGS) entry which is preliminary data.</text>
</comment>
<accession>A0A644Z365</accession>
<keyword evidence="2" id="KW-0472">Membrane</keyword>
<proteinExistence type="predicted"/>
<evidence type="ECO:0000313" key="3">
    <source>
        <dbReference type="EMBL" id="MPM35037.1"/>
    </source>
</evidence>
<sequence length="56" mass="6690">MISISWELLFQIINTILCILIPIAIYRLIKKYKENRALLNKRISTLEKKVNDLECR</sequence>
<keyword evidence="2" id="KW-0812">Transmembrane</keyword>
<evidence type="ECO:0000256" key="2">
    <source>
        <dbReference type="SAM" id="Phobius"/>
    </source>
</evidence>
<feature type="coiled-coil region" evidence="1">
    <location>
        <begin position="29"/>
        <end position="56"/>
    </location>
</feature>
<keyword evidence="2" id="KW-1133">Transmembrane helix</keyword>
<reference evidence="3" key="1">
    <citation type="submission" date="2019-08" db="EMBL/GenBank/DDBJ databases">
        <authorList>
            <person name="Kucharzyk K."/>
            <person name="Murdoch R.W."/>
            <person name="Higgins S."/>
            <person name="Loffler F."/>
        </authorList>
    </citation>
    <scope>NUCLEOTIDE SEQUENCE</scope>
</reference>
<name>A0A644Z365_9ZZZZ</name>
<protein>
    <submittedName>
        <fullName evidence="3">Uncharacterized protein</fullName>
    </submittedName>
</protein>
<feature type="transmembrane region" description="Helical" evidence="2">
    <location>
        <begin position="12"/>
        <end position="29"/>
    </location>
</feature>
<keyword evidence="1" id="KW-0175">Coiled coil</keyword>
<dbReference type="AlphaFoldDB" id="A0A644Z365"/>
<organism evidence="3">
    <name type="scientific">bioreactor metagenome</name>
    <dbReference type="NCBI Taxonomy" id="1076179"/>
    <lineage>
        <taxon>unclassified sequences</taxon>
        <taxon>metagenomes</taxon>
        <taxon>ecological metagenomes</taxon>
    </lineage>
</organism>
<evidence type="ECO:0000256" key="1">
    <source>
        <dbReference type="SAM" id="Coils"/>
    </source>
</evidence>